<evidence type="ECO:0000313" key="2">
    <source>
        <dbReference type="EMBL" id="KAG0666323.1"/>
    </source>
</evidence>
<feature type="compositionally biased region" description="Pro residues" evidence="1">
    <location>
        <begin position="317"/>
        <end position="328"/>
    </location>
</feature>
<feature type="compositionally biased region" description="Basic and acidic residues" evidence="1">
    <location>
        <begin position="97"/>
        <end position="111"/>
    </location>
</feature>
<sequence>MSSDKTTLFAINPASFSPHPAAPLMSFLETADDEGVPQYYEGRGGAAVERSPPSSSGPPSTRHPSLLLSENSHHTTHMHHHATYAMMTTTSGGIKSASDKSVDAWRRRQASEPDEEDDTAAPQQPTSSSAQFSGFSHIEEENESTRVRFEDMTDAEIAQHHFRLAQQHLRAAQRLALAAASAPPAHSSTASSAPSSSSSPSSASAASASSSASISRVRRHAAQQQFVANLVQRRDREAPTTSWTESPAESGRHGLAASTGSGESRYRRKQQQEQQKSGDSYGSSPAPETLSPSSSSSVSAAAAAAAVTPTPTASRPSAPPASPPPSLPTPSHVTAPGAARPIATRFDSTPSSSVSVRSAPPLVDNGDCSSATPKKSLQQRPVPPPRRYTVGSGSGSTSAGPKAAGLFGMTVADPTPLHGRGTVVEHPHAASEDPRSQAGRVVRSISPSIYGDETDSVLNEQAAVAMTMKTTTMTRLVDGPSRQSPPLKVNHEEKKGEAEDAAEAEAAGGPDWDDDDDEDDARSDFYGAESVVSHVTRATLPEYEDALAMSALSPPVPAIPSRFLTPLQTGAAAVNNLHKSATSVTTTGPPPSFRTEVVRGEEFHGFRPRQTLANYHEPTMHRMQQPAQSAIRPAHVHSPPFSNLQPHAYVLSPTGQPIPIYSAAAFSPVAAVAESNAPLPTLSNVTATRANTLPIHAQPLRFEHAVPYSAPYVNSTVGVAYPNRKVSAATPALASRPSTGSLSQMYHHPHPSRPQSSWSDTSSGADRDDAETRSLAAGSTFSRTKNRISSSLRAARVPHVRFMSPDPTVLRAPRGGGGPARQAPKTGVRRSASVSTAPASPDSQPLVTPEHDDDEDHKRQRAMQMSLGMLI</sequence>
<feature type="region of interest" description="Disordered" evidence="1">
    <location>
        <begin position="475"/>
        <end position="522"/>
    </location>
</feature>
<dbReference type="EMBL" id="PUHQ01000005">
    <property type="protein sequence ID" value="KAG0666323.1"/>
    <property type="molecule type" value="Genomic_DNA"/>
</dbReference>
<reference evidence="2 3" key="1">
    <citation type="submission" date="2020-11" db="EMBL/GenBank/DDBJ databases">
        <title>Kefir isolates.</title>
        <authorList>
            <person name="Marcisauskas S."/>
            <person name="Kim Y."/>
            <person name="Blasche S."/>
        </authorList>
    </citation>
    <scope>NUCLEOTIDE SEQUENCE [LARGE SCALE GENOMIC DNA]</scope>
    <source>
        <strain evidence="2 3">KR</strain>
    </source>
</reference>
<feature type="compositionally biased region" description="Low complexity" evidence="1">
    <location>
        <begin position="348"/>
        <end position="363"/>
    </location>
</feature>
<comment type="caution">
    <text evidence="2">The sequence shown here is derived from an EMBL/GenBank/DDBJ whole genome shotgun (WGS) entry which is preliminary data.</text>
</comment>
<feature type="compositionally biased region" description="Polar residues" evidence="1">
    <location>
        <begin position="753"/>
        <end position="764"/>
    </location>
</feature>
<feature type="compositionally biased region" description="Polar residues" evidence="1">
    <location>
        <begin position="832"/>
        <end position="846"/>
    </location>
</feature>
<feature type="region of interest" description="Disordered" evidence="1">
    <location>
        <begin position="731"/>
        <end position="871"/>
    </location>
</feature>
<feature type="compositionally biased region" description="Basic and acidic residues" evidence="1">
    <location>
        <begin position="489"/>
        <end position="498"/>
    </location>
</feature>
<feature type="compositionally biased region" description="Polar residues" evidence="1">
    <location>
        <begin position="367"/>
        <end position="379"/>
    </location>
</feature>
<dbReference type="OrthoDB" id="2529149at2759"/>
<feature type="region of interest" description="Disordered" evidence="1">
    <location>
        <begin position="92"/>
        <end position="145"/>
    </location>
</feature>
<organism evidence="2 3">
    <name type="scientific">Rhodotorula mucilaginosa</name>
    <name type="common">Yeast</name>
    <name type="synonym">Rhodotorula rubra</name>
    <dbReference type="NCBI Taxonomy" id="5537"/>
    <lineage>
        <taxon>Eukaryota</taxon>
        <taxon>Fungi</taxon>
        <taxon>Dikarya</taxon>
        <taxon>Basidiomycota</taxon>
        <taxon>Pucciniomycotina</taxon>
        <taxon>Microbotryomycetes</taxon>
        <taxon>Sporidiobolales</taxon>
        <taxon>Sporidiobolaceae</taxon>
        <taxon>Rhodotorula</taxon>
    </lineage>
</organism>
<feature type="compositionally biased region" description="Low complexity" evidence="1">
    <location>
        <begin position="395"/>
        <end position="405"/>
    </location>
</feature>
<protein>
    <submittedName>
        <fullName evidence="2">Uncharacterized protein</fullName>
    </submittedName>
</protein>
<dbReference type="Proteomes" id="UP000777482">
    <property type="component" value="Unassembled WGS sequence"/>
</dbReference>
<evidence type="ECO:0000313" key="3">
    <source>
        <dbReference type="Proteomes" id="UP000777482"/>
    </source>
</evidence>
<feature type="region of interest" description="Disordered" evidence="1">
    <location>
        <begin position="36"/>
        <end position="67"/>
    </location>
</feature>
<dbReference type="AlphaFoldDB" id="A0A9P7B9I9"/>
<proteinExistence type="predicted"/>
<name>A0A9P7B9I9_RHOMI</name>
<feature type="compositionally biased region" description="Polar residues" evidence="1">
    <location>
        <begin position="121"/>
        <end position="134"/>
    </location>
</feature>
<feature type="compositionally biased region" description="Low complexity" evidence="1">
    <location>
        <begin position="51"/>
        <end position="65"/>
    </location>
</feature>
<keyword evidence="3" id="KW-1185">Reference proteome</keyword>
<feature type="compositionally biased region" description="Acidic residues" evidence="1">
    <location>
        <begin position="511"/>
        <end position="521"/>
    </location>
</feature>
<accession>A0A9P7B9I9</accession>
<feature type="region of interest" description="Disordered" evidence="1">
    <location>
        <begin position="183"/>
        <end position="441"/>
    </location>
</feature>
<feature type="compositionally biased region" description="Low complexity" evidence="1">
    <location>
        <begin position="183"/>
        <end position="215"/>
    </location>
</feature>
<evidence type="ECO:0000256" key="1">
    <source>
        <dbReference type="SAM" id="MobiDB-lite"/>
    </source>
</evidence>
<gene>
    <name evidence="2" type="ORF">C6P46_004890</name>
</gene>
<feature type="compositionally biased region" description="Low complexity" evidence="1">
    <location>
        <begin position="272"/>
        <end position="316"/>
    </location>
</feature>
<feature type="compositionally biased region" description="Basic and acidic residues" evidence="1">
    <location>
        <begin position="423"/>
        <end position="435"/>
    </location>
</feature>
<feature type="region of interest" description="Disordered" evidence="1">
    <location>
        <begin position="1"/>
        <end position="20"/>
    </location>
</feature>
<feature type="compositionally biased region" description="Polar residues" evidence="1">
    <location>
        <begin position="777"/>
        <end position="792"/>
    </location>
</feature>